<name>A0A1H3DCC1_9RHOB</name>
<gene>
    <name evidence="2" type="ORF">SAMN05444358_10851</name>
</gene>
<sequence length="233" mass="25850">MANDDSDAPCVWIATTVNNINVIQGVSRREYTDNWRARQPAERVEWSKSVLRQASQAWKSGEILTAEQVGDVWHYNSKAEYYTAPFISGGGWPLVSETAKGILEQFDLRETVFHPLTLIDSTESYLTTPEPYYLLNVGNKRSVGNYDVLGPEGDVRSPLSNRYGKTYLPRSNQEKALVVVPEALGGPDIWLDPKVPNLLFLSDHLVSGLKSNGVDKGWGLIRCPVGTLSPPTT</sequence>
<dbReference type="AlphaFoldDB" id="A0A1H3DCC1"/>
<dbReference type="RefSeq" id="WP_074738192.1">
    <property type="nucleotide sequence ID" value="NZ_FNNP01000008.1"/>
</dbReference>
<evidence type="ECO:0000313" key="3">
    <source>
        <dbReference type="Proteomes" id="UP000183400"/>
    </source>
</evidence>
<proteinExistence type="predicted"/>
<organism evidence="2 3">
    <name type="scientific">Ruegeria halocynthiae</name>
    <dbReference type="NCBI Taxonomy" id="985054"/>
    <lineage>
        <taxon>Bacteria</taxon>
        <taxon>Pseudomonadati</taxon>
        <taxon>Pseudomonadota</taxon>
        <taxon>Alphaproteobacteria</taxon>
        <taxon>Rhodobacterales</taxon>
        <taxon>Roseobacteraceae</taxon>
        <taxon>Ruegeria</taxon>
    </lineage>
</organism>
<feature type="domain" description="Immunity MXAN-0049 protein" evidence="1">
    <location>
        <begin position="85"/>
        <end position="214"/>
    </location>
</feature>
<dbReference type="OrthoDB" id="7675848at2"/>
<dbReference type="STRING" id="985054.SAMN05444358_10851"/>
<dbReference type="Pfam" id="PF07791">
    <property type="entry name" value="Imm11"/>
    <property type="match status" value="1"/>
</dbReference>
<dbReference type="Proteomes" id="UP000183400">
    <property type="component" value="Unassembled WGS sequence"/>
</dbReference>
<dbReference type="InterPro" id="IPR012433">
    <property type="entry name" value="Imm11"/>
</dbReference>
<reference evidence="3" key="1">
    <citation type="submission" date="2016-10" db="EMBL/GenBank/DDBJ databases">
        <authorList>
            <person name="Varghese N."/>
            <person name="Submissions S."/>
        </authorList>
    </citation>
    <scope>NUCLEOTIDE SEQUENCE [LARGE SCALE GENOMIC DNA]</scope>
    <source>
        <strain evidence="3">DSM 27839</strain>
    </source>
</reference>
<accession>A0A1H3DCC1</accession>
<evidence type="ECO:0000313" key="2">
    <source>
        <dbReference type="EMBL" id="SDX63798.1"/>
    </source>
</evidence>
<evidence type="ECO:0000259" key="1">
    <source>
        <dbReference type="Pfam" id="PF07791"/>
    </source>
</evidence>
<keyword evidence="3" id="KW-1185">Reference proteome</keyword>
<dbReference type="EMBL" id="FNNP01000008">
    <property type="protein sequence ID" value="SDX63798.1"/>
    <property type="molecule type" value="Genomic_DNA"/>
</dbReference>
<protein>
    <recommendedName>
        <fullName evidence="1">Immunity MXAN-0049 protein domain-containing protein</fullName>
    </recommendedName>
</protein>